<accession>A0AAV1HA23</accession>
<evidence type="ECO:0000256" key="1">
    <source>
        <dbReference type="ARBA" id="ARBA00022729"/>
    </source>
</evidence>
<evidence type="ECO:0000313" key="9">
    <source>
        <dbReference type="Proteomes" id="UP001178508"/>
    </source>
</evidence>
<evidence type="ECO:0000256" key="3">
    <source>
        <dbReference type="ARBA" id="ARBA00023180"/>
    </source>
</evidence>
<feature type="domain" description="Ig-like" evidence="7">
    <location>
        <begin position="412"/>
        <end position="492"/>
    </location>
</feature>
<dbReference type="InterPro" id="IPR013783">
    <property type="entry name" value="Ig-like_fold"/>
</dbReference>
<evidence type="ECO:0000256" key="2">
    <source>
        <dbReference type="ARBA" id="ARBA00023157"/>
    </source>
</evidence>
<feature type="domain" description="Ig-like" evidence="7">
    <location>
        <begin position="226"/>
        <end position="312"/>
    </location>
</feature>
<organism evidence="8 9">
    <name type="scientific">Xyrichtys novacula</name>
    <name type="common">Pearly razorfish</name>
    <name type="synonym">Hemipteronotus novacula</name>
    <dbReference type="NCBI Taxonomy" id="13765"/>
    <lineage>
        <taxon>Eukaryota</taxon>
        <taxon>Metazoa</taxon>
        <taxon>Chordata</taxon>
        <taxon>Craniata</taxon>
        <taxon>Vertebrata</taxon>
        <taxon>Euteleostomi</taxon>
        <taxon>Actinopterygii</taxon>
        <taxon>Neopterygii</taxon>
        <taxon>Teleostei</taxon>
        <taxon>Neoteleostei</taxon>
        <taxon>Acanthomorphata</taxon>
        <taxon>Eupercaria</taxon>
        <taxon>Labriformes</taxon>
        <taxon>Labridae</taxon>
        <taxon>Xyrichtys</taxon>
    </lineage>
</organism>
<keyword evidence="9" id="KW-1185">Reference proteome</keyword>
<name>A0AAV1HA23_XYRNO</name>
<dbReference type="InterPro" id="IPR003599">
    <property type="entry name" value="Ig_sub"/>
</dbReference>
<dbReference type="Pfam" id="PF13895">
    <property type="entry name" value="Ig_2"/>
    <property type="match status" value="2"/>
</dbReference>
<dbReference type="SUPFAM" id="SSF48726">
    <property type="entry name" value="Immunoglobulin"/>
    <property type="match status" value="4"/>
</dbReference>
<evidence type="ECO:0000256" key="4">
    <source>
        <dbReference type="ARBA" id="ARBA00023319"/>
    </source>
</evidence>
<feature type="signal peptide" evidence="6">
    <location>
        <begin position="1"/>
        <end position="21"/>
    </location>
</feature>
<dbReference type="PANTHER" id="PTHR44337">
    <property type="entry name" value="CARCINOEMBRYONIC ANTIGEN-RELATED CELL ADHESION MOLECULE 8"/>
    <property type="match status" value="1"/>
</dbReference>
<keyword evidence="5" id="KW-0472">Membrane</keyword>
<dbReference type="Proteomes" id="UP001178508">
    <property type="component" value="Chromosome 21"/>
</dbReference>
<keyword evidence="4" id="KW-0393">Immunoglobulin domain</keyword>
<dbReference type="InterPro" id="IPR036179">
    <property type="entry name" value="Ig-like_dom_sf"/>
</dbReference>
<feature type="chain" id="PRO_5043449310" evidence="6">
    <location>
        <begin position="22"/>
        <end position="539"/>
    </location>
</feature>
<dbReference type="CDD" id="cd00096">
    <property type="entry name" value="Ig"/>
    <property type="match status" value="1"/>
</dbReference>
<dbReference type="Gene3D" id="2.60.40.10">
    <property type="entry name" value="Immunoglobulins"/>
    <property type="match status" value="5"/>
</dbReference>
<proteinExistence type="predicted"/>
<keyword evidence="3" id="KW-0325">Glycoprotein</keyword>
<dbReference type="PROSITE" id="PS50835">
    <property type="entry name" value="IG_LIKE"/>
    <property type="match status" value="4"/>
</dbReference>
<feature type="domain" description="Ig-like" evidence="7">
    <location>
        <begin position="318"/>
        <end position="409"/>
    </location>
</feature>
<sequence>MDLLAFKSLLFLLCFIGCCAGEDILPEGPLDVVLGKNLTVPTLLKNPTYSFIVWNFNNGGHQIHVITIGSEGLSVNTPYEGRVAIDPTNGFLTLTAVKSEDSGDYSINVISSSGATKTEEIAVRVLEPVSAVVIKSNLPEAVEHNDTVILTCSAKGSFLKFSWLKGAAPLVADGKRVSIKDEELSSTLTFVNVLRTDLVGSIICVATNKLETEKSAPFNLTVHHGPDKATISPAKPPQFLQSGSSFNLTCAAASSPPATFNWYHNQKEMKSSGPVLTLAEIEKQGLGRTAEQFTCTATNAKTKRVVASSGVTFAVVDPILGATLTGPTGTLIAGNSTANLTCKAASGTVKTRTWTKDGKPLTPSSRVVFAIDMSSVMINPLQKEDNGEFTCQLTNPVTQSKASYKMVVNYGPEPATVTGETAVEVNDAVTLTCSAASVPAANFTWKFNGTLTNVKTPQYVIEQARYKNTGTYTCEASNPVTKKTTKSTHTMSVKEEGTLNEGLSDGAIAGIVIAILVALGAAIGLIMYCRQKVPVESPY</sequence>
<dbReference type="SMART" id="SM00409">
    <property type="entry name" value="IG"/>
    <property type="match status" value="5"/>
</dbReference>
<dbReference type="EMBL" id="OY660884">
    <property type="protein sequence ID" value="CAJ1082895.1"/>
    <property type="molecule type" value="Genomic_DNA"/>
</dbReference>
<gene>
    <name evidence="8" type="ORF">XNOV1_A008982</name>
</gene>
<feature type="domain" description="Ig-like" evidence="7">
    <location>
        <begin position="128"/>
        <end position="221"/>
    </location>
</feature>
<reference evidence="8" key="1">
    <citation type="submission" date="2023-08" db="EMBL/GenBank/DDBJ databases">
        <authorList>
            <person name="Alioto T."/>
            <person name="Alioto T."/>
            <person name="Gomez Garrido J."/>
        </authorList>
    </citation>
    <scope>NUCLEOTIDE SEQUENCE</scope>
</reference>
<keyword evidence="5" id="KW-1133">Transmembrane helix</keyword>
<dbReference type="PANTHER" id="PTHR44337:SF17">
    <property type="entry name" value="CARCINOEMBRYONIC ANTIGEN-RELATED CELL ADHESION MOLECULE 5 ISOFORM X1"/>
    <property type="match status" value="1"/>
</dbReference>
<dbReference type="InterPro" id="IPR007110">
    <property type="entry name" value="Ig-like_dom"/>
</dbReference>
<evidence type="ECO:0000313" key="8">
    <source>
        <dbReference type="EMBL" id="CAJ1082895.1"/>
    </source>
</evidence>
<keyword evidence="2" id="KW-1015">Disulfide bond</keyword>
<keyword evidence="1 6" id="KW-0732">Signal</keyword>
<evidence type="ECO:0000256" key="6">
    <source>
        <dbReference type="SAM" id="SignalP"/>
    </source>
</evidence>
<evidence type="ECO:0000256" key="5">
    <source>
        <dbReference type="SAM" id="Phobius"/>
    </source>
</evidence>
<dbReference type="InterPro" id="IPR003598">
    <property type="entry name" value="Ig_sub2"/>
</dbReference>
<dbReference type="Pfam" id="PF07679">
    <property type="entry name" value="I-set"/>
    <property type="match status" value="2"/>
</dbReference>
<dbReference type="InterPro" id="IPR052598">
    <property type="entry name" value="IgSF_CEA-related"/>
</dbReference>
<feature type="transmembrane region" description="Helical" evidence="5">
    <location>
        <begin position="507"/>
        <end position="529"/>
    </location>
</feature>
<dbReference type="SMART" id="SM00408">
    <property type="entry name" value="IGc2"/>
    <property type="match status" value="3"/>
</dbReference>
<protein>
    <submittedName>
        <fullName evidence="8">Carcinoembryonic antigen-related cell adhesion molecule 5-like isoform X2</fullName>
    </submittedName>
</protein>
<dbReference type="AlphaFoldDB" id="A0AAV1HA23"/>
<keyword evidence="5" id="KW-0812">Transmembrane</keyword>
<evidence type="ECO:0000259" key="7">
    <source>
        <dbReference type="PROSITE" id="PS50835"/>
    </source>
</evidence>
<dbReference type="InterPro" id="IPR013098">
    <property type="entry name" value="Ig_I-set"/>
</dbReference>